<evidence type="ECO:0000259" key="1">
    <source>
        <dbReference type="Pfam" id="PF18480"/>
    </source>
</evidence>
<feature type="domain" description="DUF5615" evidence="1">
    <location>
        <begin position="1"/>
        <end position="103"/>
    </location>
</feature>
<reference evidence="2 3" key="1">
    <citation type="submission" date="2016-01" db="EMBL/GenBank/DDBJ databases">
        <authorList>
            <person name="Oliw E.H."/>
        </authorList>
    </citation>
    <scope>NUCLEOTIDE SEQUENCE [LARGE SCALE GENOMIC DNA]</scope>
    <source>
        <strain evidence="2 3">DY10</strain>
    </source>
</reference>
<sequence>MKLLLDQNISYRVAKKLAGVYPVVQTVRDHGLYEKDDRTIWGYSRQHSFTIVTFDEDLYNLTTLYGPPPKIIWFKTGNLTNDEIVDLLTRYRNNISQFIQETSFQEDGCLAIYASGTTPL</sequence>
<evidence type="ECO:0000313" key="3">
    <source>
        <dbReference type="Proteomes" id="UP000187941"/>
    </source>
</evidence>
<accession>A0A1P9X393</accession>
<dbReference type="InterPro" id="IPR041049">
    <property type="entry name" value="DUF5615"/>
</dbReference>
<gene>
    <name evidence="2" type="ORF">AWR27_24095</name>
</gene>
<dbReference type="RefSeq" id="WP_077133583.1">
    <property type="nucleotide sequence ID" value="NZ_CP014263.1"/>
</dbReference>
<dbReference type="KEGG" id="smon:AWR27_24095"/>
<organism evidence="2 3">
    <name type="scientific">Spirosoma montaniterrae</name>
    <dbReference type="NCBI Taxonomy" id="1178516"/>
    <lineage>
        <taxon>Bacteria</taxon>
        <taxon>Pseudomonadati</taxon>
        <taxon>Bacteroidota</taxon>
        <taxon>Cytophagia</taxon>
        <taxon>Cytophagales</taxon>
        <taxon>Cytophagaceae</taxon>
        <taxon>Spirosoma</taxon>
    </lineage>
</organism>
<keyword evidence="3" id="KW-1185">Reference proteome</keyword>
<dbReference type="Proteomes" id="UP000187941">
    <property type="component" value="Chromosome"/>
</dbReference>
<evidence type="ECO:0000313" key="2">
    <source>
        <dbReference type="EMBL" id="AQG82106.1"/>
    </source>
</evidence>
<name>A0A1P9X393_9BACT</name>
<dbReference type="STRING" id="1178516.AWR27_24095"/>
<dbReference type="AlphaFoldDB" id="A0A1P9X393"/>
<proteinExistence type="predicted"/>
<protein>
    <recommendedName>
        <fullName evidence="1">DUF5615 domain-containing protein</fullName>
    </recommendedName>
</protein>
<dbReference type="EMBL" id="CP014263">
    <property type="protein sequence ID" value="AQG82106.1"/>
    <property type="molecule type" value="Genomic_DNA"/>
</dbReference>
<dbReference type="OrthoDB" id="27473at2"/>
<dbReference type="Pfam" id="PF18480">
    <property type="entry name" value="DUF5615"/>
    <property type="match status" value="1"/>
</dbReference>